<keyword evidence="2" id="KW-0663">Pyridoxal phosphate</keyword>
<keyword evidence="4" id="KW-0238">DNA-binding</keyword>
<evidence type="ECO:0000256" key="2">
    <source>
        <dbReference type="ARBA" id="ARBA00022898"/>
    </source>
</evidence>
<organism evidence="7 8">
    <name type="scientific">Benzoatithermus flavus</name>
    <dbReference type="NCBI Taxonomy" id="3108223"/>
    <lineage>
        <taxon>Bacteria</taxon>
        <taxon>Pseudomonadati</taxon>
        <taxon>Pseudomonadota</taxon>
        <taxon>Alphaproteobacteria</taxon>
        <taxon>Geminicoccales</taxon>
        <taxon>Geminicoccaceae</taxon>
        <taxon>Benzoatithermus</taxon>
    </lineage>
</organism>
<dbReference type="GO" id="GO:0008483">
    <property type="term" value="F:transaminase activity"/>
    <property type="evidence" value="ECO:0007669"/>
    <property type="project" value="UniProtKB-KW"/>
</dbReference>
<protein>
    <submittedName>
        <fullName evidence="7">PLP-dependent aminotransferase family protein</fullName>
    </submittedName>
</protein>
<dbReference type="InterPro" id="IPR051446">
    <property type="entry name" value="HTH_trans_reg/aminotransferase"/>
</dbReference>
<evidence type="ECO:0000313" key="8">
    <source>
        <dbReference type="Proteomes" id="UP001375743"/>
    </source>
</evidence>
<dbReference type="Proteomes" id="UP001375743">
    <property type="component" value="Unassembled WGS sequence"/>
</dbReference>
<dbReference type="PROSITE" id="PS50949">
    <property type="entry name" value="HTH_GNTR"/>
    <property type="match status" value="1"/>
</dbReference>
<keyword evidence="7" id="KW-0032">Aminotransferase</keyword>
<name>A0ABU8XTR0_9PROT</name>
<proteinExistence type="inferred from homology"/>
<dbReference type="InterPro" id="IPR004839">
    <property type="entry name" value="Aminotransferase_I/II_large"/>
</dbReference>
<dbReference type="SUPFAM" id="SSF53383">
    <property type="entry name" value="PLP-dependent transferases"/>
    <property type="match status" value="1"/>
</dbReference>
<dbReference type="Pfam" id="PF00155">
    <property type="entry name" value="Aminotran_1_2"/>
    <property type="match status" value="1"/>
</dbReference>
<evidence type="ECO:0000259" key="6">
    <source>
        <dbReference type="PROSITE" id="PS50949"/>
    </source>
</evidence>
<dbReference type="PANTHER" id="PTHR46577:SF1">
    <property type="entry name" value="HTH-TYPE TRANSCRIPTIONAL REGULATORY PROTEIN GABR"/>
    <property type="match status" value="1"/>
</dbReference>
<reference evidence="7 8" key="1">
    <citation type="submission" date="2024-01" db="EMBL/GenBank/DDBJ databases">
        <title>Multi-omics insights into the function and evolution of sodium benzoate biodegradation pathways in Benzoatithermus flavus gen. nov., sp. nov. from hot spring.</title>
        <authorList>
            <person name="Hu C.-J."/>
            <person name="Li W.-J."/>
        </authorList>
    </citation>
    <scope>NUCLEOTIDE SEQUENCE [LARGE SCALE GENOMIC DNA]</scope>
    <source>
        <strain evidence="7 8">SYSU G07066</strain>
    </source>
</reference>
<dbReference type="InterPro" id="IPR000524">
    <property type="entry name" value="Tscrpt_reg_HTH_GntR"/>
</dbReference>
<comment type="caution">
    <text evidence="7">The sequence shown here is derived from an EMBL/GenBank/DDBJ whole genome shotgun (WGS) entry which is preliminary data.</text>
</comment>
<evidence type="ECO:0000256" key="5">
    <source>
        <dbReference type="ARBA" id="ARBA00023163"/>
    </source>
</evidence>
<dbReference type="InterPro" id="IPR015421">
    <property type="entry name" value="PyrdxlP-dep_Trfase_major"/>
</dbReference>
<evidence type="ECO:0000256" key="4">
    <source>
        <dbReference type="ARBA" id="ARBA00023125"/>
    </source>
</evidence>
<dbReference type="InterPro" id="IPR015424">
    <property type="entry name" value="PyrdxlP-dep_Trfase"/>
</dbReference>
<keyword evidence="3" id="KW-0805">Transcription regulation</keyword>
<dbReference type="Gene3D" id="3.40.640.10">
    <property type="entry name" value="Type I PLP-dependent aspartate aminotransferase-like (Major domain)"/>
    <property type="match status" value="1"/>
</dbReference>
<keyword evidence="8" id="KW-1185">Reference proteome</keyword>
<dbReference type="CDD" id="cd00609">
    <property type="entry name" value="AAT_like"/>
    <property type="match status" value="1"/>
</dbReference>
<dbReference type="CDD" id="cd07377">
    <property type="entry name" value="WHTH_GntR"/>
    <property type="match status" value="1"/>
</dbReference>
<keyword evidence="7" id="KW-0808">Transferase</keyword>
<evidence type="ECO:0000256" key="1">
    <source>
        <dbReference type="ARBA" id="ARBA00005384"/>
    </source>
</evidence>
<sequence length="519" mass="56108">MEPPEIPAWFKPTAGRRHCFAASTDREVGSLPLRGSFAWSAGGGKIVVNWRDFAHATLMTKWMPNPADLHRPVYLSLAGQISRAIADGTLQAGSPMPTHRALADRLGISVQTVSRAYAELIRQGLLVGEVGRGTFVRPLKAEPEPPFIPERIREIVDLSILKPVSEAMHRERMQAALAELAADLPASVALAFRPNIALARHRALAVDWLCHCRLETAAKNVIVTNGATSAMTMALMTVARPGGMVVTEEIGHHTLVPLCSYLGLRLAGLAIDREGVLPEAFERACREGEVNALFVHPNAASPTSALMGAARRAELVELARRHQVQIIENDAWGPLIESDLPPLAALAPERTLYLTSLTKCVMPGLRTGFLVVPDQLIPAAANRHLVTNWMATALLAEIAARWIENGTALSLVGWQRTALRQRQKIAADILRDLPYSAHPEGLQVWLPLPPGMREDQFVAQARLHGVAIAPGVSFATSPGPGWPAVRIAIGATSEAELRTGLGIVADLHRSRPEPTLLAI</sequence>
<keyword evidence="5" id="KW-0804">Transcription</keyword>
<dbReference type="Gene3D" id="1.10.10.10">
    <property type="entry name" value="Winged helix-like DNA-binding domain superfamily/Winged helix DNA-binding domain"/>
    <property type="match status" value="1"/>
</dbReference>
<feature type="domain" description="HTH gntR-type" evidence="6">
    <location>
        <begin position="71"/>
        <end position="139"/>
    </location>
</feature>
<accession>A0ABU8XTR0</accession>
<gene>
    <name evidence="7" type="ORF">U1T56_15655</name>
</gene>
<dbReference type="EMBL" id="JBBLZC010000016">
    <property type="protein sequence ID" value="MEK0084590.1"/>
    <property type="molecule type" value="Genomic_DNA"/>
</dbReference>
<dbReference type="InterPro" id="IPR036388">
    <property type="entry name" value="WH-like_DNA-bd_sf"/>
</dbReference>
<dbReference type="SMART" id="SM00345">
    <property type="entry name" value="HTH_GNTR"/>
    <property type="match status" value="1"/>
</dbReference>
<dbReference type="Gene3D" id="3.90.1150.10">
    <property type="entry name" value="Aspartate Aminotransferase, domain 1"/>
    <property type="match status" value="1"/>
</dbReference>
<evidence type="ECO:0000313" key="7">
    <source>
        <dbReference type="EMBL" id="MEK0084590.1"/>
    </source>
</evidence>
<dbReference type="SUPFAM" id="SSF46785">
    <property type="entry name" value="Winged helix' DNA-binding domain"/>
    <property type="match status" value="1"/>
</dbReference>
<dbReference type="InterPro" id="IPR036390">
    <property type="entry name" value="WH_DNA-bd_sf"/>
</dbReference>
<dbReference type="InterPro" id="IPR015422">
    <property type="entry name" value="PyrdxlP-dep_Trfase_small"/>
</dbReference>
<evidence type="ECO:0000256" key="3">
    <source>
        <dbReference type="ARBA" id="ARBA00023015"/>
    </source>
</evidence>
<dbReference type="PANTHER" id="PTHR46577">
    <property type="entry name" value="HTH-TYPE TRANSCRIPTIONAL REGULATORY PROTEIN GABR"/>
    <property type="match status" value="1"/>
</dbReference>
<comment type="similarity">
    <text evidence="1">In the C-terminal section; belongs to the class-I pyridoxal-phosphate-dependent aminotransferase family.</text>
</comment>
<dbReference type="Pfam" id="PF00392">
    <property type="entry name" value="GntR"/>
    <property type="match status" value="1"/>
</dbReference>